<name>A0A2X0V6K1_9GAMM</name>
<dbReference type="Proteomes" id="UP000250086">
    <property type="component" value="Unassembled WGS sequence"/>
</dbReference>
<sequence length="62" mass="7126">MSFQQDKIQEIKHKVNEIEYNIQIGNQALADSLLTALLDDVNLLKMMTIVEKKQLLSTSYSE</sequence>
<dbReference type="AlphaFoldDB" id="A0A2X0V6K1"/>
<evidence type="ECO:0000313" key="2">
    <source>
        <dbReference type="Proteomes" id="UP000250086"/>
    </source>
</evidence>
<accession>A0A2X0V6K1</accession>
<reference evidence="1 2" key="1">
    <citation type="submission" date="2018-06" db="EMBL/GenBank/DDBJ databases">
        <authorList>
            <consortium name="Pathogen Informatics"/>
            <person name="Doyle S."/>
        </authorList>
    </citation>
    <scope>NUCLEOTIDE SEQUENCE [LARGE SCALE GENOMIC DNA]</scope>
    <source>
        <strain evidence="1 2">NCTC13093</strain>
    </source>
</reference>
<dbReference type="RefSeq" id="WP_113744172.1">
    <property type="nucleotide sequence ID" value="NZ_UAPU01000006.1"/>
</dbReference>
<keyword evidence="2" id="KW-1185">Reference proteome</keyword>
<protein>
    <submittedName>
        <fullName evidence="1">Uncharacterized protein</fullName>
    </submittedName>
</protein>
<proteinExistence type="predicted"/>
<evidence type="ECO:0000313" key="1">
    <source>
        <dbReference type="EMBL" id="SPT70059.1"/>
    </source>
</evidence>
<dbReference type="EMBL" id="UAPV01000001">
    <property type="protein sequence ID" value="SPT70059.1"/>
    <property type="molecule type" value="Genomic_DNA"/>
</dbReference>
<gene>
    <name evidence="1" type="ORF">NCTC13093_01464</name>
</gene>
<organism evidence="1 2">
    <name type="scientific">Anaerobiospirillum thomasii</name>
    <dbReference type="NCBI Taxonomy" id="179995"/>
    <lineage>
        <taxon>Bacteria</taxon>
        <taxon>Pseudomonadati</taxon>
        <taxon>Pseudomonadota</taxon>
        <taxon>Gammaproteobacteria</taxon>
        <taxon>Aeromonadales</taxon>
        <taxon>Succinivibrionaceae</taxon>
        <taxon>Anaerobiospirillum</taxon>
    </lineage>
</organism>